<keyword evidence="3" id="KW-1185">Reference proteome</keyword>
<evidence type="ECO:0000259" key="1">
    <source>
        <dbReference type="Pfam" id="PF01451"/>
    </source>
</evidence>
<accession>A0ABU1UL95</accession>
<name>A0ABU1UL95_9ACTN</name>
<evidence type="ECO:0000313" key="2">
    <source>
        <dbReference type="EMBL" id="MDR7085946.1"/>
    </source>
</evidence>
<sequence length="159" mass="17461">MIEVLLRAELDPKLFEVASAGVQGWDRQPMDAMAAMELMRFGHSPGKFRSHAIDSYLVDSADLILTATKAHRSEVLALNPRALRRTFTLVEFAALCEKVEGAYPTELVAEAARQRSLAPADIDIGDPYRRSPEVHRKTADQIAGAAHTVGSRLNTLAHI</sequence>
<dbReference type="InterPro" id="IPR036196">
    <property type="entry name" value="Ptyr_pPase_sf"/>
</dbReference>
<dbReference type="Gene3D" id="3.40.50.2300">
    <property type="match status" value="1"/>
</dbReference>
<organism evidence="2 3">
    <name type="scientific">Aeromicrobium panaciterrae</name>
    <dbReference type="NCBI Taxonomy" id="363861"/>
    <lineage>
        <taxon>Bacteria</taxon>
        <taxon>Bacillati</taxon>
        <taxon>Actinomycetota</taxon>
        <taxon>Actinomycetes</taxon>
        <taxon>Propionibacteriales</taxon>
        <taxon>Nocardioidaceae</taxon>
        <taxon>Aeromicrobium</taxon>
    </lineage>
</organism>
<reference evidence="2 3" key="1">
    <citation type="submission" date="2023-07" db="EMBL/GenBank/DDBJ databases">
        <title>Sorghum-associated microbial communities from plants grown in Nebraska, USA.</title>
        <authorList>
            <person name="Schachtman D."/>
        </authorList>
    </citation>
    <scope>NUCLEOTIDE SEQUENCE [LARGE SCALE GENOMIC DNA]</scope>
    <source>
        <strain evidence="2 3">BE248</strain>
    </source>
</reference>
<comment type="caution">
    <text evidence="2">The sequence shown here is derived from an EMBL/GenBank/DDBJ whole genome shotgun (WGS) entry which is preliminary data.</text>
</comment>
<proteinExistence type="predicted"/>
<dbReference type="SUPFAM" id="SSF52788">
    <property type="entry name" value="Phosphotyrosine protein phosphatases I"/>
    <property type="match status" value="1"/>
</dbReference>
<dbReference type="EC" id="3.1.3.48" evidence="2"/>
<protein>
    <submittedName>
        <fullName evidence="2">Protein-tyrosine phosphatase</fullName>
        <ecNumber evidence="2">3.1.3.48</ecNumber>
    </submittedName>
</protein>
<feature type="domain" description="Phosphotyrosine protein phosphatase I" evidence="1">
    <location>
        <begin position="8"/>
        <end position="93"/>
    </location>
</feature>
<dbReference type="EMBL" id="JAVDWH010000001">
    <property type="protein sequence ID" value="MDR7085946.1"/>
    <property type="molecule type" value="Genomic_DNA"/>
</dbReference>
<evidence type="ECO:0000313" key="3">
    <source>
        <dbReference type="Proteomes" id="UP001257739"/>
    </source>
</evidence>
<dbReference type="GO" id="GO:0004725">
    <property type="term" value="F:protein tyrosine phosphatase activity"/>
    <property type="evidence" value="ECO:0007669"/>
    <property type="project" value="UniProtKB-EC"/>
</dbReference>
<dbReference type="InterPro" id="IPR023485">
    <property type="entry name" value="Ptyr_pPase"/>
</dbReference>
<gene>
    <name evidence="2" type="ORF">J2X11_000785</name>
</gene>
<dbReference type="Proteomes" id="UP001257739">
    <property type="component" value="Unassembled WGS sequence"/>
</dbReference>
<dbReference type="Pfam" id="PF01451">
    <property type="entry name" value="LMWPc"/>
    <property type="match status" value="1"/>
</dbReference>
<keyword evidence="2" id="KW-0378">Hydrolase</keyword>